<organism evidence="1 2">
    <name type="scientific">Kingdonia uniflora</name>
    <dbReference type="NCBI Taxonomy" id="39325"/>
    <lineage>
        <taxon>Eukaryota</taxon>
        <taxon>Viridiplantae</taxon>
        <taxon>Streptophyta</taxon>
        <taxon>Embryophyta</taxon>
        <taxon>Tracheophyta</taxon>
        <taxon>Spermatophyta</taxon>
        <taxon>Magnoliopsida</taxon>
        <taxon>Ranunculales</taxon>
        <taxon>Circaeasteraceae</taxon>
        <taxon>Kingdonia</taxon>
    </lineage>
</organism>
<proteinExistence type="predicted"/>
<name>A0A7J7LD39_9MAGN</name>
<dbReference type="Proteomes" id="UP000541444">
    <property type="component" value="Unassembled WGS sequence"/>
</dbReference>
<evidence type="ECO:0000313" key="2">
    <source>
        <dbReference type="Proteomes" id="UP000541444"/>
    </source>
</evidence>
<protein>
    <submittedName>
        <fullName evidence="1">Uncharacterized protein</fullName>
    </submittedName>
</protein>
<accession>A0A7J7LD39</accession>
<evidence type="ECO:0000313" key="1">
    <source>
        <dbReference type="EMBL" id="KAF6140498.1"/>
    </source>
</evidence>
<dbReference type="AlphaFoldDB" id="A0A7J7LD39"/>
<dbReference type="EMBL" id="JACGCM010002368">
    <property type="protein sequence ID" value="KAF6140498.1"/>
    <property type="molecule type" value="Genomic_DNA"/>
</dbReference>
<reference evidence="1 2" key="1">
    <citation type="journal article" date="2020" name="IScience">
        <title>Genome Sequencing of the Endangered Kingdonia uniflora (Circaeasteraceae, Ranunculales) Reveals Potential Mechanisms of Evolutionary Specialization.</title>
        <authorList>
            <person name="Sun Y."/>
            <person name="Deng T."/>
            <person name="Zhang A."/>
            <person name="Moore M.J."/>
            <person name="Landis J.B."/>
            <person name="Lin N."/>
            <person name="Zhang H."/>
            <person name="Zhang X."/>
            <person name="Huang J."/>
            <person name="Zhang X."/>
            <person name="Sun H."/>
            <person name="Wang H."/>
        </authorList>
    </citation>
    <scope>NUCLEOTIDE SEQUENCE [LARGE SCALE GENOMIC DNA]</scope>
    <source>
        <strain evidence="1">TB1705</strain>
        <tissue evidence="1">Leaf</tissue>
    </source>
</reference>
<gene>
    <name evidence="1" type="ORF">GIB67_031141</name>
</gene>
<comment type="caution">
    <text evidence="1">The sequence shown here is derived from an EMBL/GenBank/DDBJ whole genome shotgun (WGS) entry which is preliminary data.</text>
</comment>
<sequence>MHSPNIPYPIMHNTLNFPSSTFEIGESSSAREIVVRHDVEVVYYNPIESDDERMIDDEGNDNVNEVDEDNINANVFTSLGIHMDNRVAHELGPTSFAIHGELHNRIGALTLNEEQEAFYAQLYIYNPRASLNTHHKRNPHLNRDVLKVIQDTLV</sequence>
<keyword evidence="2" id="KW-1185">Reference proteome</keyword>